<dbReference type="Proteomes" id="UP000003465">
    <property type="component" value="Unassembled WGS sequence"/>
</dbReference>
<reference evidence="1 2" key="1">
    <citation type="journal article" date="2011" name="PLoS Pathog.">
        <title>Dynamic evolution of pathogenicity revealed by sequencing and comparative genomics of 19 Pseudomonas syringae isolates.</title>
        <authorList>
            <person name="Baltrus D.A."/>
            <person name="Nishimura M.T."/>
            <person name="Romanchuk A."/>
            <person name="Chang J.H."/>
            <person name="Mukhtar M.S."/>
            <person name="Cherkis K."/>
            <person name="Roach J."/>
            <person name="Grant S.R."/>
            <person name="Jones C.D."/>
            <person name="Dangl J.L."/>
        </authorList>
    </citation>
    <scope>NUCLEOTIDE SEQUENCE [LARGE SCALE GENOMIC DNA]</scope>
    <source>
        <strain evidence="1 2">301020</strain>
    </source>
</reference>
<keyword evidence="1" id="KW-0418">Kinase</keyword>
<feature type="non-terminal residue" evidence="1">
    <location>
        <position position="1"/>
    </location>
</feature>
<dbReference type="GO" id="GO:0016301">
    <property type="term" value="F:kinase activity"/>
    <property type="evidence" value="ECO:0007669"/>
    <property type="project" value="UniProtKB-KW"/>
</dbReference>
<organism evidence="1 2">
    <name type="scientific">Pseudomonas amygdali pv. mori str. 301020</name>
    <dbReference type="NCBI Taxonomy" id="629261"/>
    <lineage>
        <taxon>Bacteria</taxon>
        <taxon>Pseudomonadati</taxon>
        <taxon>Pseudomonadota</taxon>
        <taxon>Gammaproteobacteria</taxon>
        <taxon>Pseudomonadales</taxon>
        <taxon>Pseudomonadaceae</taxon>
        <taxon>Pseudomonas</taxon>
        <taxon>Pseudomonas amygdali</taxon>
    </lineage>
</organism>
<sequence length="40" mass="4306">AVCGFPGVTLAEQATERGLWQVAVQAGLIARRSSQHIREV</sequence>
<dbReference type="EMBL" id="AEAG01000185">
    <property type="protein sequence ID" value="EGH20793.1"/>
    <property type="molecule type" value="Genomic_DNA"/>
</dbReference>
<evidence type="ECO:0000313" key="1">
    <source>
        <dbReference type="EMBL" id="EGH20793.1"/>
    </source>
</evidence>
<evidence type="ECO:0000313" key="2">
    <source>
        <dbReference type="Proteomes" id="UP000003465"/>
    </source>
</evidence>
<dbReference type="AlphaFoldDB" id="A0A656G4U0"/>
<name>A0A656G4U0_PSEA0</name>
<proteinExistence type="predicted"/>
<gene>
    <name evidence="1" type="ORF">PSYMO_04508</name>
</gene>
<protein>
    <submittedName>
        <fullName evidence="1">2-keto-3-deoxy-galactonokinase</fullName>
    </submittedName>
</protein>
<keyword evidence="1" id="KW-0808">Transferase</keyword>
<comment type="caution">
    <text evidence="1">The sequence shown here is derived from an EMBL/GenBank/DDBJ whole genome shotgun (WGS) entry which is preliminary data.</text>
</comment>
<accession>A0A656G4U0</accession>